<accession>A0A241XSE1</accession>
<comment type="caution">
    <text evidence="2">The sequence shown here is derived from an EMBL/GenBank/DDBJ whole genome shotgun (WGS) entry which is preliminary data.</text>
</comment>
<dbReference type="PANTHER" id="PTHR43196:SF2">
    <property type="entry name" value="PHOSPHOADENOSINE PHOSPHOSULFATE REDUCTASE"/>
    <property type="match status" value="1"/>
</dbReference>
<name>A0A241XSE1_PSEAI</name>
<proteinExistence type="predicted"/>
<dbReference type="InterPro" id="IPR014729">
    <property type="entry name" value="Rossmann-like_a/b/a_fold"/>
</dbReference>
<dbReference type="Gene3D" id="3.40.50.620">
    <property type="entry name" value="HUPs"/>
    <property type="match status" value="1"/>
</dbReference>
<sequence length="612" mass="68746">MQLVASSLFQDATPVAGPIVELSFDEKVANAVAVIKRHILSGKRLIGACSFGKDSSVMVAITLLAMEQLMEAGFKVPEFHVMTSDTLIENPVVEAYSKGEIRSLKKYAAEKGLPVRIWVCRPNLSENWLVSIIGGRTVASLPGNSAKCQQQMKKAPLDRTKRQIRAVIKSEMGAAFKEDDLVVLIGTRRDESAVRERNMEARGESAFEPVNTAKEGEKAAWVLSPIADFTTMDIFAFLGRVTNGFIKTYSDFEALTEVYRDAAGECMVNVFLRDGNAERKTGCGARHGCWLCLRVQSDRSMENMLAEESGKYTWMTPLHKFRNYLKARHYDPKGRNWISRSINEETGMIKIAANAYSPELCLELLRYALTIDADEAVRASNAGEPARFQLLGMKEVLTIDLYWGRYSYQRPFTALNEYREILERGKRYYIPDEYEEFTRDDLDVSRSIEVPFVDKEFHGIYEGLRSAISSVANAESVIKKNGVYYTHVDESNEFDIDSEGVHLFYEFELDRALEYYGPHSDVCPSDVVHYLARFGTASFKKGGHSSWDKMLRIGNQLHRHGLRDILNDPDALIAKLTAWGAENGYSNAISAPIPHQAPTSLVAADGQYLMSF</sequence>
<gene>
    <name evidence="2" type="ORF">CAZ10_09775</name>
</gene>
<dbReference type="PANTHER" id="PTHR43196">
    <property type="entry name" value="SULFATE ADENYLYLTRANSFERASE SUBUNIT 2"/>
    <property type="match status" value="1"/>
</dbReference>
<dbReference type="InterPro" id="IPR002500">
    <property type="entry name" value="PAPS_reduct_dom"/>
</dbReference>
<protein>
    <recommendedName>
        <fullName evidence="1">Phosphoadenosine phosphosulphate reductase domain-containing protein</fullName>
    </recommendedName>
</protein>
<evidence type="ECO:0000313" key="2">
    <source>
        <dbReference type="EMBL" id="OTI63422.1"/>
    </source>
</evidence>
<reference evidence="2 3" key="1">
    <citation type="submission" date="2017-05" db="EMBL/GenBank/DDBJ databases">
        <authorList>
            <person name="Song R."/>
            <person name="Chenine A.L."/>
            <person name="Ruprecht R.M."/>
        </authorList>
    </citation>
    <scope>NUCLEOTIDE SEQUENCE [LARGE SCALE GENOMIC DNA]</scope>
    <source>
        <strain evidence="2 3">S567_C10_BS</strain>
    </source>
</reference>
<dbReference type="InterPro" id="IPR050128">
    <property type="entry name" value="Sulfate_adenylyltrnsfr_sub2"/>
</dbReference>
<organism evidence="2 3">
    <name type="scientific">Pseudomonas aeruginosa</name>
    <dbReference type="NCBI Taxonomy" id="287"/>
    <lineage>
        <taxon>Bacteria</taxon>
        <taxon>Pseudomonadati</taxon>
        <taxon>Pseudomonadota</taxon>
        <taxon>Gammaproteobacteria</taxon>
        <taxon>Pseudomonadales</taxon>
        <taxon>Pseudomonadaceae</taxon>
        <taxon>Pseudomonas</taxon>
    </lineage>
</organism>
<evidence type="ECO:0000259" key="1">
    <source>
        <dbReference type="Pfam" id="PF01507"/>
    </source>
</evidence>
<dbReference type="AlphaFoldDB" id="A0A241XSE1"/>
<dbReference type="Pfam" id="PF01507">
    <property type="entry name" value="PAPS_reduct"/>
    <property type="match status" value="1"/>
</dbReference>
<dbReference type="GO" id="GO:0003824">
    <property type="term" value="F:catalytic activity"/>
    <property type="evidence" value="ECO:0007669"/>
    <property type="project" value="InterPro"/>
</dbReference>
<dbReference type="Proteomes" id="UP000194857">
    <property type="component" value="Unassembled WGS sequence"/>
</dbReference>
<dbReference type="EMBL" id="NFFZ01000004">
    <property type="protein sequence ID" value="OTI63422.1"/>
    <property type="molecule type" value="Genomic_DNA"/>
</dbReference>
<dbReference type="RefSeq" id="WP_086250786.1">
    <property type="nucleotide sequence ID" value="NZ_NFFZ01000004.1"/>
</dbReference>
<dbReference type="SUPFAM" id="SSF52402">
    <property type="entry name" value="Adenine nucleotide alpha hydrolases-like"/>
    <property type="match status" value="1"/>
</dbReference>
<feature type="domain" description="Phosphoadenosine phosphosulphate reductase" evidence="1">
    <location>
        <begin position="47"/>
        <end position="239"/>
    </location>
</feature>
<evidence type="ECO:0000313" key="3">
    <source>
        <dbReference type="Proteomes" id="UP000194857"/>
    </source>
</evidence>